<dbReference type="InterPro" id="IPR003663">
    <property type="entry name" value="Sugar/inositol_transpt"/>
</dbReference>
<dbReference type="EMBL" id="CAJVPA010000088">
    <property type="protein sequence ID" value="CAG8313777.1"/>
    <property type="molecule type" value="Genomic_DNA"/>
</dbReference>
<dbReference type="PRINTS" id="PR00171">
    <property type="entry name" value="SUGRTRNSPORT"/>
</dbReference>
<keyword evidence="4 9" id="KW-0812">Transmembrane</keyword>
<dbReference type="SUPFAM" id="SSF103473">
    <property type="entry name" value="MFS general substrate transporter"/>
    <property type="match status" value="1"/>
</dbReference>
<evidence type="ECO:0000256" key="4">
    <source>
        <dbReference type="ARBA" id="ARBA00022692"/>
    </source>
</evidence>
<dbReference type="InterPro" id="IPR050360">
    <property type="entry name" value="MFS_Sugar_Transporters"/>
</dbReference>
<evidence type="ECO:0000256" key="1">
    <source>
        <dbReference type="ARBA" id="ARBA00004141"/>
    </source>
</evidence>
<feature type="transmembrane region" description="Helical" evidence="9">
    <location>
        <begin position="114"/>
        <end position="133"/>
    </location>
</feature>
<dbReference type="InterPro" id="IPR005829">
    <property type="entry name" value="Sugar_transporter_CS"/>
</dbReference>
<dbReference type="PANTHER" id="PTHR48022">
    <property type="entry name" value="PLASTIDIC GLUCOSE TRANSPORTER 4"/>
    <property type="match status" value="1"/>
</dbReference>
<dbReference type="PROSITE" id="PS00217">
    <property type="entry name" value="SUGAR_TRANSPORT_2"/>
    <property type="match status" value="1"/>
</dbReference>
<comment type="subcellular location">
    <subcellularLocation>
        <location evidence="1">Membrane</location>
        <topology evidence="1">Multi-pass membrane protein</topology>
    </subcellularLocation>
</comment>
<proteinExistence type="inferred from homology"/>
<reference evidence="11" key="1">
    <citation type="submission" date="2021-07" db="EMBL/GenBank/DDBJ databases">
        <authorList>
            <person name="Branca A.L. A."/>
        </authorList>
    </citation>
    <scope>NUCLEOTIDE SEQUENCE</scope>
</reference>
<evidence type="ECO:0000256" key="7">
    <source>
        <dbReference type="RuleBase" id="RU003346"/>
    </source>
</evidence>
<feature type="transmembrane region" description="Helical" evidence="9">
    <location>
        <begin position="50"/>
        <end position="71"/>
    </location>
</feature>
<keyword evidence="3 7" id="KW-0813">Transport</keyword>
<feature type="domain" description="Major facilitator superfamily (MFS) profile" evidence="10">
    <location>
        <begin position="13"/>
        <end position="463"/>
    </location>
</feature>
<keyword evidence="6 9" id="KW-0472">Membrane</keyword>
<dbReference type="GO" id="GO:0005351">
    <property type="term" value="F:carbohydrate:proton symporter activity"/>
    <property type="evidence" value="ECO:0007669"/>
    <property type="project" value="TreeGrafter"/>
</dbReference>
<feature type="transmembrane region" description="Helical" evidence="9">
    <location>
        <begin position="175"/>
        <end position="192"/>
    </location>
</feature>
<comment type="caution">
    <text evidence="11">The sequence shown here is derived from an EMBL/GenBank/DDBJ whole genome shotgun (WGS) entry which is preliminary data.</text>
</comment>
<feature type="transmembrane region" description="Helical" evidence="9">
    <location>
        <begin position="83"/>
        <end position="108"/>
    </location>
</feature>
<dbReference type="NCBIfam" id="TIGR00879">
    <property type="entry name" value="SP"/>
    <property type="match status" value="1"/>
</dbReference>
<name>A0A9W4INV5_9EURO</name>
<dbReference type="Proteomes" id="UP001152646">
    <property type="component" value="Unassembled WGS sequence"/>
</dbReference>
<evidence type="ECO:0000313" key="12">
    <source>
        <dbReference type="Proteomes" id="UP001152646"/>
    </source>
</evidence>
<comment type="similarity">
    <text evidence="2 7">Belongs to the major facilitator superfamily. Sugar transporter (TC 2.A.1.1) family.</text>
</comment>
<evidence type="ECO:0000256" key="3">
    <source>
        <dbReference type="ARBA" id="ARBA00022448"/>
    </source>
</evidence>
<dbReference type="PANTHER" id="PTHR48022:SF7">
    <property type="entry name" value="MAJOR FACILITATOR SUPERFAMILY (MFS) PROFILE DOMAIN-CONTAINING PROTEIN-RELATED"/>
    <property type="match status" value="1"/>
</dbReference>
<dbReference type="Gene3D" id="1.20.1250.20">
    <property type="entry name" value="MFS general substrate transporter like domains"/>
    <property type="match status" value="1"/>
</dbReference>
<feature type="transmembrane region" description="Helical" evidence="9">
    <location>
        <begin position="440"/>
        <end position="459"/>
    </location>
</feature>
<evidence type="ECO:0000256" key="9">
    <source>
        <dbReference type="SAM" id="Phobius"/>
    </source>
</evidence>
<dbReference type="InterPro" id="IPR020846">
    <property type="entry name" value="MFS_dom"/>
</dbReference>
<feature type="transmembrane region" description="Helical" evidence="9">
    <location>
        <begin position="145"/>
        <end position="163"/>
    </location>
</feature>
<sequence>MDKVPKLSNVYIVSGLATIGGLIQGFDVSSMSAIIGTDQYKSYFHKPNPVAQGGITASMAGGSLLGSLFSSWTSDRYGRRDSLFIACILWLIGSTLMCAVQNVAMLIVSRIINGFAVGILTSQGPILIAEISLPHQRGRLLSLQQWMITWGILIMYFISYGSSFMSTNAVFRLPWGLQMIPAIVLLAFLPLMPRSPRWLATQDRWEEAVEILARLHANGDTLDPIVIAQTAEIRDKIEFERQYQSTSWMEVFNSRNIIRVHCGIFTHIWSQLSGTNAMMYYIVYIFQMAGLNGNNALLSATIQYVINVVMTLPALIFIDRLPRRRLFIAGALGMAVLQFTQAGIMASYGELVPGGLKGSPTVTWRVTNGKASKAVIACSYLFIAVYAPTWGPLGWAYPPEIIPLYIRSKSVSLATFFNWACNFALTFFTPPGFQNIQWKIYCVFGTFCTVAAFHVFLLFPETCGKSLEEIDEVFNNQSIWAYKSKHVPSRLAADIEQAKEDLSSGKVGKGHSEVAKTEYSG</sequence>
<feature type="transmembrane region" description="Helical" evidence="9">
    <location>
        <begin position="264"/>
        <end position="284"/>
    </location>
</feature>
<feature type="region of interest" description="Disordered" evidence="8">
    <location>
        <begin position="502"/>
        <end position="521"/>
    </location>
</feature>
<feature type="transmembrane region" description="Helical" evidence="9">
    <location>
        <begin position="7"/>
        <end position="26"/>
    </location>
</feature>
<dbReference type="PROSITE" id="PS50850">
    <property type="entry name" value="MFS"/>
    <property type="match status" value="1"/>
</dbReference>
<dbReference type="GO" id="GO:0016020">
    <property type="term" value="C:membrane"/>
    <property type="evidence" value="ECO:0007669"/>
    <property type="project" value="UniProtKB-SubCell"/>
</dbReference>
<evidence type="ECO:0000256" key="2">
    <source>
        <dbReference type="ARBA" id="ARBA00010992"/>
    </source>
</evidence>
<evidence type="ECO:0000259" key="10">
    <source>
        <dbReference type="PROSITE" id="PS50850"/>
    </source>
</evidence>
<evidence type="ECO:0000313" key="11">
    <source>
        <dbReference type="EMBL" id="CAG8313777.1"/>
    </source>
</evidence>
<keyword evidence="5 9" id="KW-1133">Transmembrane helix</keyword>
<dbReference type="AlphaFoldDB" id="A0A9W4INV5"/>
<evidence type="ECO:0000256" key="5">
    <source>
        <dbReference type="ARBA" id="ARBA00022989"/>
    </source>
</evidence>
<feature type="compositionally biased region" description="Basic and acidic residues" evidence="8">
    <location>
        <begin position="510"/>
        <end position="521"/>
    </location>
</feature>
<dbReference type="FunFam" id="1.20.1250.20:FF:000026">
    <property type="entry name" value="MFS quinate transporter QutD"/>
    <property type="match status" value="1"/>
</dbReference>
<accession>A0A9W4INV5</accession>
<dbReference type="PROSITE" id="PS00216">
    <property type="entry name" value="SUGAR_TRANSPORT_1"/>
    <property type="match status" value="1"/>
</dbReference>
<feature type="transmembrane region" description="Helical" evidence="9">
    <location>
        <begin position="411"/>
        <end position="428"/>
    </location>
</feature>
<gene>
    <name evidence="11" type="ORF">PSALAMII_LOCUS2223</name>
</gene>
<feature type="transmembrane region" description="Helical" evidence="9">
    <location>
        <begin position="296"/>
        <end position="318"/>
    </location>
</feature>
<dbReference type="Pfam" id="PF00083">
    <property type="entry name" value="Sugar_tr"/>
    <property type="match status" value="1"/>
</dbReference>
<organism evidence="11 12">
    <name type="scientific">Penicillium salamii</name>
    <dbReference type="NCBI Taxonomy" id="1612424"/>
    <lineage>
        <taxon>Eukaryota</taxon>
        <taxon>Fungi</taxon>
        <taxon>Dikarya</taxon>
        <taxon>Ascomycota</taxon>
        <taxon>Pezizomycotina</taxon>
        <taxon>Eurotiomycetes</taxon>
        <taxon>Eurotiomycetidae</taxon>
        <taxon>Eurotiales</taxon>
        <taxon>Aspergillaceae</taxon>
        <taxon>Penicillium</taxon>
    </lineage>
</organism>
<evidence type="ECO:0000256" key="8">
    <source>
        <dbReference type="SAM" id="MobiDB-lite"/>
    </source>
</evidence>
<protein>
    <recommendedName>
        <fullName evidence="10">Major facilitator superfamily (MFS) profile domain-containing protein</fullName>
    </recommendedName>
</protein>
<dbReference type="InterPro" id="IPR005828">
    <property type="entry name" value="MFS_sugar_transport-like"/>
</dbReference>
<evidence type="ECO:0000256" key="6">
    <source>
        <dbReference type="ARBA" id="ARBA00023136"/>
    </source>
</evidence>
<dbReference type="InterPro" id="IPR036259">
    <property type="entry name" value="MFS_trans_sf"/>
</dbReference>
<dbReference type="CDD" id="cd17356">
    <property type="entry name" value="MFS_HXT"/>
    <property type="match status" value="1"/>
</dbReference>
<dbReference type="OrthoDB" id="4142200at2759"/>
<feature type="transmembrane region" description="Helical" evidence="9">
    <location>
        <begin position="374"/>
        <end position="391"/>
    </location>
</feature>